<dbReference type="EMBL" id="CP072384">
    <property type="protein sequence ID" value="QUC09729.1"/>
    <property type="molecule type" value="Genomic_DNA"/>
</dbReference>
<evidence type="ECO:0000259" key="5">
    <source>
        <dbReference type="PROSITE" id="PS50893"/>
    </source>
</evidence>
<keyword evidence="2" id="KW-0813">Transport</keyword>
<evidence type="ECO:0000313" key="6">
    <source>
        <dbReference type="EMBL" id="QUC09729.1"/>
    </source>
</evidence>
<sequence>MQVRGLAKQFRRIQAVSGLDLNVPVGGVHGLLGPNGSGKTTTIRMLLGLIRPDRGEMRIFDHEVPSGLPEVIDRVGAIVESPKFTPSMSLQRNLEVLAASTGVPRRRVTQVLLEVGLRGRAKTAFNTSSLGMRQRLAIAATLLKEPDLLIFDEPTNGLDPAGIHEIRTTIRALGDAGRTVIVSSHLLGEIEQIADSVSIMARGRVIAAGELEEFLHDDSEHVMVEIGDLPAAFEVLRQAGFGCQLAAGQLRVTRDEGLDPAAVARCLGEADLWPTHLSLRRSSLESVFLELTADEGLTTTQGRAA</sequence>
<evidence type="ECO:0000256" key="4">
    <source>
        <dbReference type="ARBA" id="ARBA00022840"/>
    </source>
</evidence>
<evidence type="ECO:0000313" key="7">
    <source>
        <dbReference type="Proteomes" id="UP000678513"/>
    </source>
</evidence>
<feature type="domain" description="ABC transporter" evidence="5">
    <location>
        <begin position="1"/>
        <end position="227"/>
    </location>
</feature>
<reference evidence="6 7" key="1">
    <citation type="submission" date="2021-03" db="EMBL/GenBank/DDBJ databases">
        <title>Human Oral Microbial Genomes.</title>
        <authorList>
            <person name="Johnston C.D."/>
            <person name="Chen T."/>
            <person name="Dewhirst F.E."/>
        </authorList>
    </citation>
    <scope>NUCLEOTIDE SEQUENCE [LARGE SCALE GENOMIC DNA]</scope>
    <source>
        <strain evidence="6 7">DSMZ 100122</strain>
    </source>
</reference>
<dbReference type="GO" id="GO:0005524">
    <property type="term" value="F:ATP binding"/>
    <property type="evidence" value="ECO:0007669"/>
    <property type="project" value="UniProtKB-KW"/>
</dbReference>
<dbReference type="InterPro" id="IPR003593">
    <property type="entry name" value="AAA+_ATPase"/>
</dbReference>
<keyword evidence="3" id="KW-0547">Nucleotide-binding</keyword>
<dbReference type="PROSITE" id="PS50893">
    <property type="entry name" value="ABC_TRANSPORTER_2"/>
    <property type="match status" value="1"/>
</dbReference>
<accession>A0ABX7Y8Z5</accession>
<dbReference type="SUPFAM" id="SSF52540">
    <property type="entry name" value="P-loop containing nucleoside triphosphate hydrolases"/>
    <property type="match status" value="1"/>
</dbReference>
<keyword evidence="7" id="KW-1185">Reference proteome</keyword>
<keyword evidence="4 6" id="KW-0067">ATP-binding</keyword>
<protein>
    <submittedName>
        <fullName evidence="6">ATP-binding cassette domain-containing protein</fullName>
    </submittedName>
</protein>
<dbReference type="PANTHER" id="PTHR43335">
    <property type="entry name" value="ABC TRANSPORTER, ATP-BINDING PROTEIN"/>
    <property type="match status" value="1"/>
</dbReference>
<dbReference type="Gene3D" id="3.40.50.300">
    <property type="entry name" value="P-loop containing nucleotide triphosphate hydrolases"/>
    <property type="match status" value="1"/>
</dbReference>
<gene>
    <name evidence="6" type="ORF">J5A65_13150</name>
</gene>
<dbReference type="Proteomes" id="UP000678513">
    <property type="component" value="Chromosome"/>
</dbReference>
<evidence type="ECO:0000256" key="3">
    <source>
        <dbReference type="ARBA" id="ARBA00022741"/>
    </source>
</evidence>
<dbReference type="Pfam" id="PF00005">
    <property type="entry name" value="ABC_tran"/>
    <property type="match status" value="1"/>
</dbReference>
<dbReference type="InterPro" id="IPR003439">
    <property type="entry name" value="ABC_transporter-like_ATP-bd"/>
</dbReference>
<proteinExistence type="inferred from homology"/>
<dbReference type="SMART" id="SM00382">
    <property type="entry name" value="AAA"/>
    <property type="match status" value="1"/>
</dbReference>
<evidence type="ECO:0000256" key="1">
    <source>
        <dbReference type="ARBA" id="ARBA00005417"/>
    </source>
</evidence>
<organism evidence="6 7">
    <name type="scientific">Arachnia rubra</name>
    <dbReference type="NCBI Taxonomy" id="1547448"/>
    <lineage>
        <taxon>Bacteria</taxon>
        <taxon>Bacillati</taxon>
        <taxon>Actinomycetota</taxon>
        <taxon>Actinomycetes</taxon>
        <taxon>Propionibacteriales</taxon>
        <taxon>Propionibacteriaceae</taxon>
        <taxon>Arachnia</taxon>
    </lineage>
</organism>
<name>A0ABX7Y8Z5_9ACTN</name>
<evidence type="ECO:0000256" key="2">
    <source>
        <dbReference type="ARBA" id="ARBA00022448"/>
    </source>
</evidence>
<dbReference type="PANTHER" id="PTHR43335:SF4">
    <property type="entry name" value="ABC TRANSPORTER, ATP-BINDING PROTEIN"/>
    <property type="match status" value="1"/>
</dbReference>
<comment type="similarity">
    <text evidence="1">Belongs to the ABC transporter superfamily.</text>
</comment>
<dbReference type="InterPro" id="IPR027417">
    <property type="entry name" value="P-loop_NTPase"/>
</dbReference>